<evidence type="ECO:0000259" key="10">
    <source>
        <dbReference type="Pfam" id="PF04290"/>
    </source>
</evidence>
<keyword evidence="2 9" id="KW-0813">Transport</keyword>
<dbReference type="EMBL" id="JAJGNA010000004">
    <property type="protein sequence ID" value="MCC4307901.1"/>
    <property type="molecule type" value="Genomic_DNA"/>
</dbReference>
<comment type="subunit">
    <text evidence="9">The complex comprises the extracytoplasmic solute receptor protein and the two transmembrane proteins.</text>
</comment>
<keyword evidence="5 9" id="KW-0812">Transmembrane</keyword>
<comment type="subcellular location">
    <subcellularLocation>
        <location evidence="1 9">Cell inner membrane</location>
        <topology evidence="1 9">Multi-pass membrane protein</topology>
    </subcellularLocation>
</comment>
<feature type="transmembrane region" description="Helical" evidence="9">
    <location>
        <begin position="50"/>
        <end position="67"/>
    </location>
</feature>
<evidence type="ECO:0000313" key="11">
    <source>
        <dbReference type="EMBL" id="MCC4307901.1"/>
    </source>
</evidence>
<protein>
    <recommendedName>
        <fullName evidence="9">TRAP transporter small permease protein</fullName>
    </recommendedName>
</protein>
<proteinExistence type="inferred from homology"/>
<feature type="domain" description="Tripartite ATP-independent periplasmic transporters DctQ component" evidence="10">
    <location>
        <begin position="28"/>
        <end position="160"/>
    </location>
</feature>
<sequence length="177" mass="19746">MERLADLIDRLNDGIGEVLKWAMPVIALICAVVAVLRYGFGVGFPWLSESYIWLNGALFTLGAAYVLRHEGHVRVDVFYNLLSARGRAWINLLGTLVFLYPMLYFLAVKGWPGIQRSWARLETSPTIGGLPFMYLLKSCLLGFCLLLALQGLSLMIRSVQAIRDPSKAPSVEENDRG</sequence>
<dbReference type="InterPro" id="IPR007387">
    <property type="entry name" value="TRAP_DctQ"/>
</dbReference>
<evidence type="ECO:0000256" key="1">
    <source>
        <dbReference type="ARBA" id="ARBA00004429"/>
    </source>
</evidence>
<feature type="transmembrane region" description="Helical" evidence="9">
    <location>
        <begin position="127"/>
        <end position="149"/>
    </location>
</feature>
<comment type="similarity">
    <text evidence="8 9">Belongs to the TRAP transporter small permease family.</text>
</comment>
<keyword evidence="4 9" id="KW-0997">Cell inner membrane</keyword>
<evidence type="ECO:0000256" key="8">
    <source>
        <dbReference type="ARBA" id="ARBA00038436"/>
    </source>
</evidence>
<evidence type="ECO:0000256" key="4">
    <source>
        <dbReference type="ARBA" id="ARBA00022519"/>
    </source>
</evidence>
<keyword evidence="3" id="KW-1003">Cell membrane</keyword>
<dbReference type="PANTHER" id="PTHR35011:SF4">
    <property type="entry name" value="SLL1102 PROTEIN"/>
    <property type="match status" value="1"/>
</dbReference>
<reference evidence="11" key="1">
    <citation type="submission" date="2021-10" db="EMBL/GenBank/DDBJ databases">
        <title>The diversity and Nitrogen Metabolism of Culturable Nitrate-Utilizing Bacteria Within the Oxygen Minimum Zone of the Changjiang (Yangtze River)Estuary.</title>
        <authorList>
            <person name="Zhang D."/>
            <person name="Zheng J."/>
            <person name="Liu S."/>
            <person name="He W."/>
        </authorList>
    </citation>
    <scope>NUCLEOTIDE SEQUENCE</scope>
    <source>
        <strain evidence="11">FXH-223</strain>
    </source>
</reference>
<keyword evidence="12" id="KW-1185">Reference proteome</keyword>
<comment type="caution">
    <text evidence="11">The sequence shown here is derived from an EMBL/GenBank/DDBJ whole genome shotgun (WGS) entry which is preliminary data.</text>
</comment>
<evidence type="ECO:0000256" key="3">
    <source>
        <dbReference type="ARBA" id="ARBA00022475"/>
    </source>
</evidence>
<dbReference type="RefSeq" id="WP_204429421.1">
    <property type="nucleotide sequence ID" value="NZ_ARXL01000005.1"/>
</dbReference>
<keyword evidence="6 9" id="KW-1133">Transmembrane helix</keyword>
<organism evidence="11 12">
    <name type="scientific">Alloalcanivorax marinus</name>
    <dbReference type="NCBI Taxonomy" id="1177169"/>
    <lineage>
        <taxon>Bacteria</taxon>
        <taxon>Pseudomonadati</taxon>
        <taxon>Pseudomonadota</taxon>
        <taxon>Gammaproteobacteria</taxon>
        <taxon>Oceanospirillales</taxon>
        <taxon>Alcanivoracaceae</taxon>
        <taxon>Alloalcanivorax</taxon>
    </lineage>
</organism>
<accession>A0A9Q3UKW3</accession>
<feature type="transmembrane region" description="Helical" evidence="9">
    <location>
        <begin position="88"/>
        <end position="107"/>
    </location>
</feature>
<evidence type="ECO:0000313" key="12">
    <source>
        <dbReference type="Proteomes" id="UP001108027"/>
    </source>
</evidence>
<dbReference type="PANTHER" id="PTHR35011">
    <property type="entry name" value="2,3-DIKETO-L-GULONATE TRAP TRANSPORTER SMALL PERMEASE PROTEIN YIAM"/>
    <property type="match status" value="1"/>
</dbReference>
<name>A0A9Q3UKW3_9GAMM</name>
<feature type="transmembrane region" description="Helical" evidence="9">
    <location>
        <begin position="21"/>
        <end position="44"/>
    </location>
</feature>
<evidence type="ECO:0000256" key="6">
    <source>
        <dbReference type="ARBA" id="ARBA00022989"/>
    </source>
</evidence>
<dbReference type="GO" id="GO:0005886">
    <property type="term" value="C:plasma membrane"/>
    <property type="evidence" value="ECO:0007669"/>
    <property type="project" value="UniProtKB-SubCell"/>
</dbReference>
<dbReference type="InterPro" id="IPR055348">
    <property type="entry name" value="DctQ"/>
</dbReference>
<dbReference type="GO" id="GO:0022857">
    <property type="term" value="F:transmembrane transporter activity"/>
    <property type="evidence" value="ECO:0007669"/>
    <property type="project" value="UniProtKB-UniRule"/>
</dbReference>
<comment type="function">
    <text evidence="9">Part of the tripartite ATP-independent periplasmic (TRAP) transport system.</text>
</comment>
<dbReference type="AlphaFoldDB" id="A0A9Q3UKW3"/>
<evidence type="ECO:0000256" key="7">
    <source>
        <dbReference type="ARBA" id="ARBA00023136"/>
    </source>
</evidence>
<dbReference type="Pfam" id="PF04290">
    <property type="entry name" value="DctQ"/>
    <property type="match status" value="1"/>
</dbReference>
<evidence type="ECO:0000256" key="5">
    <source>
        <dbReference type="ARBA" id="ARBA00022692"/>
    </source>
</evidence>
<evidence type="ECO:0000256" key="9">
    <source>
        <dbReference type="RuleBase" id="RU369079"/>
    </source>
</evidence>
<gene>
    <name evidence="11" type="ORF">LL252_04885</name>
</gene>
<dbReference type="Proteomes" id="UP001108027">
    <property type="component" value="Unassembled WGS sequence"/>
</dbReference>
<keyword evidence="7 9" id="KW-0472">Membrane</keyword>
<evidence type="ECO:0000256" key="2">
    <source>
        <dbReference type="ARBA" id="ARBA00022448"/>
    </source>
</evidence>